<dbReference type="Proteomes" id="UP000623467">
    <property type="component" value="Unassembled WGS sequence"/>
</dbReference>
<keyword evidence="8" id="KW-1185">Reference proteome</keyword>
<feature type="transmembrane region" description="Helical" evidence="6">
    <location>
        <begin position="54"/>
        <end position="78"/>
    </location>
</feature>
<feature type="compositionally biased region" description="Low complexity" evidence="5">
    <location>
        <begin position="597"/>
        <end position="624"/>
    </location>
</feature>
<proteinExistence type="predicted"/>
<sequence>MSEATGGAGSSLPTAVLTFAGISTLVAVIVSGMSIHLQLRNYRKPALQRMVVRIMVMVPIYAVSSLISLFSLEAAFFIDAIRDIYEAFVIYCFFVLLLSYLGGERSLPDHASRTTAQGSRLPHVSDPYMFLFLKRGILQYVQVKPVLAVVTLILKALGKYNEGTFRANSGYLYVSIVYNTSICLSLYCLAVFWMCVNDDLKPFRPVPKFLCVKGILFFSFWQAIFISILVSAGVITHLGPYTRDEDKDKIALALTDTLICLEMPFFAFAHAYAFAYTDFIDSKTMYVARMPMYYAIRDAFGLRDVVADSRATLRGEGMDYREFEPSEGYMHQGEGRDRRIRAGLRYSQGGKRKYWLPQPAERLHVGGGTGGGGRVREAVDSALGRDGLDDVHAPLMAAQEEDVVHLAPDLAAAEVERTQQEPNIWEGLGSANDPEDGYGLPFEDLEELGDEEVYEHSRQFMFGDYNYPTIDVSSEHARTRMWDEEERVLRDERSAWFSPIRGAPGHAALEARERPRWEGYGAVGRTVSRPAPSRGDSSFGEGGGRLIDHNEGPVPEGVDVRLKWTKAPPPHSRTNSNASQGRGQGHVPPRPGHHTRTSFGSTPGSSPGAGSSSRTPPSASRSTSVLPPDAVDLVVEDPDAAPEERRKGEPPMGGSGLKKVYRRGFVDEDEEGDVVEGEVDVRDEREGLRTPTRMDVGETVLRTIESDSEEDIHGEGIVARATTPPAHTRFVPSDTEDNPWL</sequence>
<feature type="transmembrane region" description="Helical" evidence="6">
    <location>
        <begin position="137"/>
        <end position="158"/>
    </location>
</feature>
<feature type="compositionally biased region" description="Polar residues" evidence="5">
    <location>
        <begin position="572"/>
        <end position="581"/>
    </location>
</feature>
<feature type="transmembrane region" description="Helical" evidence="6">
    <location>
        <begin position="250"/>
        <end position="275"/>
    </location>
</feature>
<evidence type="ECO:0000256" key="5">
    <source>
        <dbReference type="SAM" id="MobiDB-lite"/>
    </source>
</evidence>
<dbReference type="InterPro" id="IPR005178">
    <property type="entry name" value="Ostalpha/TMEM184C"/>
</dbReference>
<reference evidence="7" key="1">
    <citation type="submission" date="2020-05" db="EMBL/GenBank/DDBJ databases">
        <title>Mycena genomes resolve the evolution of fungal bioluminescence.</title>
        <authorList>
            <person name="Tsai I.J."/>
        </authorList>
    </citation>
    <scope>NUCLEOTIDE SEQUENCE</scope>
    <source>
        <strain evidence="7">160909Yilan</strain>
    </source>
</reference>
<feature type="region of interest" description="Disordered" evidence="5">
    <location>
        <begin position="523"/>
        <end position="664"/>
    </location>
</feature>
<dbReference type="PANTHER" id="PTHR23423">
    <property type="entry name" value="ORGANIC SOLUTE TRANSPORTER-RELATED"/>
    <property type="match status" value="1"/>
</dbReference>
<dbReference type="OrthoDB" id="5348404at2759"/>
<keyword evidence="3 6" id="KW-1133">Transmembrane helix</keyword>
<dbReference type="SMART" id="SM01417">
    <property type="entry name" value="Solute_trans_a"/>
    <property type="match status" value="1"/>
</dbReference>
<accession>A0A8H6ZJ40</accession>
<dbReference type="GO" id="GO:0016020">
    <property type="term" value="C:membrane"/>
    <property type="evidence" value="ECO:0007669"/>
    <property type="project" value="UniProtKB-SubCell"/>
</dbReference>
<feature type="transmembrane region" description="Helical" evidence="6">
    <location>
        <begin position="12"/>
        <end position="33"/>
    </location>
</feature>
<feature type="region of interest" description="Disordered" evidence="5">
    <location>
        <begin position="707"/>
        <end position="741"/>
    </location>
</feature>
<comment type="subcellular location">
    <subcellularLocation>
        <location evidence="1">Membrane</location>
        <topology evidence="1">Multi-pass membrane protein</topology>
    </subcellularLocation>
</comment>
<keyword evidence="4 6" id="KW-0472">Membrane</keyword>
<dbReference type="EMBL" id="JACAZH010000001">
    <property type="protein sequence ID" value="KAF7377286.1"/>
    <property type="molecule type" value="Genomic_DNA"/>
</dbReference>
<evidence type="ECO:0000256" key="4">
    <source>
        <dbReference type="ARBA" id="ARBA00023136"/>
    </source>
</evidence>
<organism evidence="7 8">
    <name type="scientific">Mycena sanguinolenta</name>
    <dbReference type="NCBI Taxonomy" id="230812"/>
    <lineage>
        <taxon>Eukaryota</taxon>
        <taxon>Fungi</taxon>
        <taxon>Dikarya</taxon>
        <taxon>Basidiomycota</taxon>
        <taxon>Agaricomycotina</taxon>
        <taxon>Agaricomycetes</taxon>
        <taxon>Agaricomycetidae</taxon>
        <taxon>Agaricales</taxon>
        <taxon>Marasmiineae</taxon>
        <taxon>Mycenaceae</taxon>
        <taxon>Mycena</taxon>
    </lineage>
</organism>
<dbReference type="AlphaFoldDB" id="A0A8H6ZJ40"/>
<evidence type="ECO:0000256" key="6">
    <source>
        <dbReference type="SAM" id="Phobius"/>
    </source>
</evidence>
<evidence type="ECO:0000256" key="3">
    <source>
        <dbReference type="ARBA" id="ARBA00022989"/>
    </source>
</evidence>
<evidence type="ECO:0000313" key="8">
    <source>
        <dbReference type="Proteomes" id="UP000623467"/>
    </source>
</evidence>
<evidence type="ECO:0000313" key="7">
    <source>
        <dbReference type="EMBL" id="KAF7377286.1"/>
    </source>
</evidence>
<feature type="transmembrane region" description="Helical" evidence="6">
    <location>
        <begin position="170"/>
        <end position="194"/>
    </location>
</feature>
<evidence type="ECO:0000256" key="2">
    <source>
        <dbReference type="ARBA" id="ARBA00022692"/>
    </source>
</evidence>
<evidence type="ECO:0000256" key="1">
    <source>
        <dbReference type="ARBA" id="ARBA00004141"/>
    </source>
</evidence>
<feature type="transmembrane region" description="Helical" evidence="6">
    <location>
        <begin position="215"/>
        <end position="238"/>
    </location>
</feature>
<dbReference type="Pfam" id="PF03619">
    <property type="entry name" value="Solute_trans_a"/>
    <property type="match status" value="1"/>
</dbReference>
<feature type="transmembrane region" description="Helical" evidence="6">
    <location>
        <begin position="84"/>
        <end position="103"/>
    </location>
</feature>
<protein>
    <submittedName>
        <fullName evidence="7">DUF300-domain-containing protein</fullName>
    </submittedName>
</protein>
<name>A0A8H6ZJ40_9AGAR</name>
<comment type="caution">
    <text evidence="7">The sequence shown here is derived from an EMBL/GenBank/DDBJ whole genome shotgun (WGS) entry which is preliminary data.</text>
</comment>
<keyword evidence="2 6" id="KW-0812">Transmembrane</keyword>
<gene>
    <name evidence="7" type="ORF">MSAN_00148900</name>
</gene>